<evidence type="ECO:0000259" key="4">
    <source>
        <dbReference type="PROSITE" id="PS50113"/>
    </source>
</evidence>
<dbReference type="RefSeq" id="WP_208668267.1">
    <property type="nucleotide sequence ID" value="NZ_CP024767.1"/>
</dbReference>
<accession>A0A4P6G3Y4</accession>
<protein>
    <submittedName>
        <fullName evidence="6">Sensor domain-containing diguanylate cyclase</fullName>
    </submittedName>
</protein>
<dbReference type="FunFam" id="3.30.70.270:FF:000001">
    <property type="entry name" value="Diguanylate cyclase domain protein"/>
    <property type="match status" value="1"/>
</dbReference>
<dbReference type="Gene3D" id="3.30.450.20">
    <property type="entry name" value="PAS domain"/>
    <property type="match status" value="1"/>
</dbReference>
<dbReference type="EMBL" id="CP024767">
    <property type="protein sequence ID" value="QAY86185.1"/>
    <property type="molecule type" value="Genomic_DNA"/>
</dbReference>
<dbReference type="SUPFAM" id="SSF55073">
    <property type="entry name" value="Nucleotide cyclase"/>
    <property type="match status" value="1"/>
</dbReference>
<comment type="cofactor">
    <cofactor evidence="1">
        <name>Mg(2+)</name>
        <dbReference type="ChEBI" id="CHEBI:18420"/>
    </cofactor>
</comment>
<evidence type="ECO:0000313" key="6">
    <source>
        <dbReference type="EMBL" id="QAY86185.1"/>
    </source>
</evidence>
<evidence type="ECO:0000259" key="5">
    <source>
        <dbReference type="PROSITE" id="PS50887"/>
    </source>
</evidence>
<dbReference type="Gene3D" id="3.30.70.270">
    <property type="match status" value="1"/>
</dbReference>
<dbReference type="PANTHER" id="PTHR46663">
    <property type="entry name" value="DIGUANYLATE CYCLASE DGCT-RELATED"/>
    <property type="match status" value="1"/>
</dbReference>
<dbReference type="PROSITE" id="PS50887">
    <property type="entry name" value="GGDEF"/>
    <property type="match status" value="1"/>
</dbReference>
<name>A0A4P6G3Y4_9PSED</name>
<dbReference type="InterPro" id="IPR000014">
    <property type="entry name" value="PAS"/>
</dbReference>
<comment type="subcellular location">
    <subcellularLocation>
        <location evidence="2">Cell inner membrane</location>
    </subcellularLocation>
</comment>
<reference evidence="6 7" key="1">
    <citation type="submission" date="2017-11" db="EMBL/GenBank/DDBJ databases">
        <title>Genome sequence of Pseudomonas arsenicoxydans ACM1.</title>
        <authorList>
            <person name="Nascimento F.X."/>
        </authorList>
    </citation>
    <scope>NUCLEOTIDE SEQUENCE [LARGE SCALE GENOMIC DNA]</scope>
    <source>
        <strain evidence="6 7">ACM1</strain>
    </source>
</reference>
<gene>
    <name evidence="6" type="ORF">CUN61_20415</name>
</gene>
<evidence type="ECO:0000256" key="1">
    <source>
        <dbReference type="ARBA" id="ARBA00001946"/>
    </source>
</evidence>
<dbReference type="InterPro" id="IPR035965">
    <property type="entry name" value="PAS-like_dom_sf"/>
</dbReference>
<feature type="domain" description="GGDEF" evidence="5">
    <location>
        <begin position="295"/>
        <end position="428"/>
    </location>
</feature>
<organism evidence="6 7">
    <name type="scientific">Pseudomonas arsenicoxydans</name>
    <dbReference type="NCBI Taxonomy" id="702115"/>
    <lineage>
        <taxon>Bacteria</taxon>
        <taxon>Pseudomonadati</taxon>
        <taxon>Pseudomonadota</taxon>
        <taxon>Gammaproteobacteria</taxon>
        <taxon>Pseudomonadales</taxon>
        <taxon>Pseudomonadaceae</taxon>
        <taxon>Pseudomonas</taxon>
    </lineage>
</organism>
<dbReference type="SUPFAM" id="SSF55785">
    <property type="entry name" value="PYP-like sensor domain (PAS domain)"/>
    <property type="match status" value="1"/>
</dbReference>
<evidence type="ECO:0000313" key="7">
    <source>
        <dbReference type="Proteomes" id="UP000291121"/>
    </source>
</evidence>
<dbReference type="NCBIfam" id="TIGR00229">
    <property type="entry name" value="sensory_box"/>
    <property type="match status" value="1"/>
</dbReference>
<dbReference type="PROSITE" id="PS50112">
    <property type="entry name" value="PAS"/>
    <property type="match status" value="1"/>
</dbReference>
<feature type="domain" description="PAS" evidence="3">
    <location>
        <begin position="152"/>
        <end position="181"/>
    </location>
</feature>
<dbReference type="InterPro" id="IPR052163">
    <property type="entry name" value="DGC-Regulatory_Protein"/>
</dbReference>
<dbReference type="PROSITE" id="PS50113">
    <property type="entry name" value="PAC"/>
    <property type="match status" value="1"/>
</dbReference>
<dbReference type="InterPro" id="IPR043128">
    <property type="entry name" value="Rev_trsase/Diguanyl_cyclase"/>
</dbReference>
<dbReference type="Proteomes" id="UP000291121">
    <property type="component" value="Chromosome"/>
</dbReference>
<dbReference type="Pfam" id="PF13426">
    <property type="entry name" value="PAS_9"/>
    <property type="match status" value="1"/>
</dbReference>
<dbReference type="AlphaFoldDB" id="A0A4P6G3Y4"/>
<evidence type="ECO:0000256" key="2">
    <source>
        <dbReference type="ARBA" id="ARBA00004533"/>
    </source>
</evidence>
<dbReference type="SMART" id="SM00267">
    <property type="entry name" value="GGDEF"/>
    <property type="match status" value="1"/>
</dbReference>
<dbReference type="PANTHER" id="PTHR46663:SF4">
    <property type="entry name" value="DIGUANYLATE CYCLASE DGCT-RELATED"/>
    <property type="match status" value="1"/>
</dbReference>
<keyword evidence="7" id="KW-1185">Reference proteome</keyword>
<evidence type="ECO:0000259" key="3">
    <source>
        <dbReference type="PROSITE" id="PS50112"/>
    </source>
</evidence>
<dbReference type="Pfam" id="PF00990">
    <property type="entry name" value="GGDEF"/>
    <property type="match status" value="1"/>
</dbReference>
<proteinExistence type="predicted"/>
<dbReference type="GO" id="GO:0003824">
    <property type="term" value="F:catalytic activity"/>
    <property type="evidence" value="ECO:0007669"/>
    <property type="project" value="UniProtKB-ARBA"/>
</dbReference>
<sequence length="429" mass="47532">MISDEQDNDSIESEYEALLSFMYLSPVGLVRTDPYGKIDMLNPMATQLLMPLVKSLGLENLFETLASVAPELRNLVTSFRESCGSICVNHRVHVSSAADGGIVLSCTIVKVNDEVLITVLTDVSCQVATERRLRQTDSWLDAIYTIVNDFAVLGLTKQGVINSWSPSAERLTGYTESEAIGGTLRRFCSFTDLDVDVLDEHLTFAREEGWYSRDYLCQHKSGYDFFAQAMIAVLREEDDEFSGYTAVFRDVTERKVSSDNLANLLTKDHLTGAVNRAHFFNLAEKEFARANRYQHSISIIMLDADHFKHVNDSWGHPIGDEVLKSIVKIAEGVLRAGDTIARFGGEEFVVMLPKINSVEALVIAERLRSSIETSSVDAGGEKIKITVSIGVASMNDSRSTLKQLLTSADSALYHAKSKGRNCVVDIDDF</sequence>
<dbReference type="InterPro" id="IPR029787">
    <property type="entry name" value="Nucleotide_cyclase"/>
</dbReference>
<dbReference type="InterPro" id="IPR000700">
    <property type="entry name" value="PAS-assoc_C"/>
</dbReference>
<dbReference type="GO" id="GO:0005886">
    <property type="term" value="C:plasma membrane"/>
    <property type="evidence" value="ECO:0007669"/>
    <property type="project" value="UniProtKB-SubCell"/>
</dbReference>
<dbReference type="NCBIfam" id="TIGR00254">
    <property type="entry name" value="GGDEF"/>
    <property type="match status" value="1"/>
</dbReference>
<dbReference type="CDD" id="cd01949">
    <property type="entry name" value="GGDEF"/>
    <property type="match status" value="1"/>
</dbReference>
<dbReference type="InterPro" id="IPR000160">
    <property type="entry name" value="GGDEF_dom"/>
</dbReference>
<dbReference type="CDD" id="cd00130">
    <property type="entry name" value="PAS"/>
    <property type="match status" value="1"/>
</dbReference>
<feature type="domain" description="PAC" evidence="4">
    <location>
        <begin position="211"/>
        <end position="263"/>
    </location>
</feature>